<sequence length="272" mass="33358">MDNVDIILYITSCTKNKNLLINISSINKNIYNKIREEYYRKKIIERFIGSDIMKTYNDIISYYLSLSYANMIRLLDYTRMRGLLVMYTSITEYNYNTWTKDGNILFVTNNVLELINNLDNMIIMEEVNKINNEEYYIKIGLVKHWMETYDVVDMIRYDVKRKKFMVFNIDRKWNKNNKSDGENMCVRWVKDERYSNKIRMEFMKYSDRYYKEWKTMKYFPDDYYIPEIEKETPIVLNKLIYKDDNIRKKDEVMDMKFVKDMTIIHLLCNIKF</sequence>
<dbReference type="EMBL" id="LT906555">
    <property type="protein sequence ID" value="SNW62553.1"/>
    <property type="molecule type" value="Genomic_DNA"/>
</dbReference>
<dbReference type="RefSeq" id="YP_009448855.1">
    <property type="nucleotide sequence ID" value="NC_036594.1"/>
</dbReference>
<reference evidence="1" key="1">
    <citation type="submission" date="2017-08" db="EMBL/GenBank/DDBJ databases">
        <authorList>
            <consortium name="Urmite Genomes"/>
        </authorList>
    </citation>
    <scope>NUCLEOTIDE SEQUENCE [LARGE SCALE GENOMIC DNA]</scope>
    <source>
        <strain evidence="1">IHUMI-LCC2</strain>
    </source>
</reference>
<keyword evidence="2" id="KW-1185">Reference proteome</keyword>
<evidence type="ECO:0000313" key="2">
    <source>
        <dbReference type="Proteomes" id="UP000236316"/>
    </source>
</evidence>
<dbReference type="KEGG" id="vg:35382460"/>
<dbReference type="GeneID" id="35382460"/>
<proteinExistence type="predicted"/>
<gene>
    <name evidence="1" type="ORF">ORPV_649</name>
</gene>
<organism evidence="1">
    <name type="scientific">Orpheovirus IHUMI-LCC2</name>
    <dbReference type="NCBI Taxonomy" id="2023057"/>
    <lineage>
        <taxon>Viruses</taxon>
        <taxon>Varidnaviria</taxon>
        <taxon>Bamfordvirae</taxon>
        <taxon>Nucleocytoviricota</taxon>
        <taxon>Megaviricetes</taxon>
        <taxon>Pimascovirales</taxon>
        <taxon>Ocovirineae</taxon>
        <taxon>Orpheoviridae</taxon>
        <taxon>Alphaorpheovirus</taxon>
        <taxon>Alphaorpheovirus massiliense</taxon>
    </lineage>
</organism>
<protein>
    <submittedName>
        <fullName evidence="1">Uncharacterized protein</fullName>
    </submittedName>
</protein>
<evidence type="ECO:0000313" key="1">
    <source>
        <dbReference type="EMBL" id="SNW62553.1"/>
    </source>
</evidence>
<dbReference type="Proteomes" id="UP000236316">
    <property type="component" value="Segment"/>
</dbReference>
<name>A0A2I2L4U3_9VIRU</name>
<accession>A0A2I2L4U3</accession>